<evidence type="ECO:0000259" key="1">
    <source>
        <dbReference type="PROSITE" id="PS50943"/>
    </source>
</evidence>
<accession>A0A1Y0ILI4</accession>
<dbReference type="RefSeq" id="WP_087456522.1">
    <property type="nucleotide sequence ID" value="NZ_CP021434.1"/>
</dbReference>
<evidence type="ECO:0000313" key="3">
    <source>
        <dbReference type="Proteomes" id="UP000195437"/>
    </source>
</evidence>
<protein>
    <recommendedName>
        <fullName evidence="1">HTH cro/C1-type domain-containing protein</fullName>
    </recommendedName>
</protein>
<dbReference type="Gene3D" id="1.10.260.40">
    <property type="entry name" value="lambda repressor-like DNA-binding domains"/>
    <property type="match status" value="1"/>
</dbReference>
<proteinExistence type="predicted"/>
<organism evidence="2 3">
    <name type="scientific">Tumebacillus avium</name>
    <dbReference type="NCBI Taxonomy" id="1903704"/>
    <lineage>
        <taxon>Bacteria</taxon>
        <taxon>Bacillati</taxon>
        <taxon>Bacillota</taxon>
        <taxon>Bacilli</taxon>
        <taxon>Bacillales</taxon>
        <taxon>Alicyclobacillaceae</taxon>
        <taxon>Tumebacillus</taxon>
    </lineage>
</organism>
<evidence type="ECO:0000313" key="2">
    <source>
        <dbReference type="EMBL" id="ARU61140.1"/>
    </source>
</evidence>
<dbReference type="EMBL" id="CP021434">
    <property type="protein sequence ID" value="ARU61140.1"/>
    <property type="molecule type" value="Genomic_DNA"/>
</dbReference>
<dbReference type="AlphaFoldDB" id="A0A1Y0ILI4"/>
<dbReference type="SMART" id="SM00530">
    <property type="entry name" value="HTH_XRE"/>
    <property type="match status" value="1"/>
</dbReference>
<dbReference type="GO" id="GO:0003677">
    <property type="term" value="F:DNA binding"/>
    <property type="evidence" value="ECO:0007669"/>
    <property type="project" value="InterPro"/>
</dbReference>
<dbReference type="CDD" id="cd00093">
    <property type="entry name" value="HTH_XRE"/>
    <property type="match status" value="1"/>
</dbReference>
<dbReference type="Pfam" id="PF01381">
    <property type="entry name" value="HTH_3"/>
    <property type="match status" value="1"/>
</dbReference>
<gene>
    <name evidence="2" type="ORF">CBW65_08925</name>
</gene>
<dbReference type="SUPFAM" id="SSF47413">
    <property type="entry name" value="lambda repressor-like DNA-binding domains"/>
    <property type="match status" value="1"/>
</dbReference>
<reference evidence="3" key="1">
    <citation type="submission" date="2017-05" db="EMBL/GenBank/DDBJ databases">
        <authorList>
            <person name="Sung H."/>
        </authorList>
    </citation>
    <scope>NUCLEOTIDE SEQUENCE [LARGE SCALE GENOMIC DNA]</scope>
    <source>
        <strain evidence="3">AR23208</strain>
    </source>
</reference>
<feature type="domain" description="HTH cro/C1-type" evidence="1">
    <location>
        <begin position="13"/>
        <end position="65"/>
    </location>
</feature>
<sequence length="185" mass="20898">MEKRFGSYLREKQAKDMSIRQLALYAGCSDSYLSSLERNISGTRGPSPAILQKFSKPLGVPFELLLQAAGYFADFHNGVEVVPVPILSILRESLQDSEEVFAKRLNLTVDELSKLEGNPDLTAGTVRVLFDNLFARQAQFTSSGKRDLLLIEQTFEQNQALGRRLQSLLQWFFETEDGYLISKEK</sequence>
<keyword evidence="3" id="KW-1185">Reference proteome</keyword>
<dbReference type="KEGG" id="tum:CBW65_08925"/>
<dbReference type="Proteomes" id="UP000195437">
    <property type="component" value="Chromosome"/>
</dbReference>
<dbReference type="InterPro" id="IPR001387">
    <property type="entry name" value="Cro/C1-type_HTH"/>
</dbReference>
<dbReference type="InterPro" id="IPR010982">
    <property type="entry name" value="Lambda_DNA-bd_dom_sf"/>
</dbReference>
<name>A0A1Y0ILI4_9BACL</name>
<dbReference type="OrthoDB" id="9812960at2"/>
<dbReference type="PROSITE" id="PS50943">
    <property type="entry name" value="HTH_CROC1"/>
    <property type="match status" value="1"/>
</dbReference>